<dbReference type="AlphaFoldDB" id="A0AA38I1P5"/>
<comment type="catalytic activity">
    <reaction evidence="6">
        <text>a 3'-end 3'-phospho-ribonucleotide-RNA + ATP = a 3'-end 2',3'-cyclophospho-ribonucleotide-RNA + AMP + diphosphate</text>
        <dbReference type="Rhea" id="RHEA:23976"/>
        <dbReference type="Rhea" id="RHEA-COMP:10463"/>
        <dbReference type="Rhea" id="RHEA-COMP:10464"/>
        <dbReference type="ChEBI" id="CHEBI:30616"/>
        <dbReference type="ChEBI" id="CHEBI:33019"/>
        <dbReference type="ChEBI" id="CHEBI:83062"/>
        <dbReference type="ChEBI" id="CHEBI:83064"/>
        <dbReference type="ChEBI" id="CHEBI:456215"/>
        <dbReference type="EC" id="6.5.1.4"/>
    </reaction>
</comment>
<dbReference type="InterPro" id="IPR036553">
    <property type="entry name" value="RPTC_insert"/>
</dbReference>
<dbReference type="InterPro" id="IPR017770">
    <property type="entry name" value="RNA3'_term_phos_cyc_type_1"/>
</dbReference>
<dbReference type="EC" id="6.5.1.4" evidence="2"/>
<evidence type="ECO:0000256" key="1">
    <source>
        <dbReference type="ARBA" id="ARBA00009206"/>
    </source>
</evidence>
<dbReference type="PROSITE" id="PS01287">
    <property type="entry name" value="RTC"/>
    <property type="match status" value="1"/>
</dbReference>
<feature type="domain" description="RNA 3'-terminal phosphate cyclase insert" evidence="12">
    <location>
        <begin position="184"/>
        <end position="281"/>
    </location>
</feature>
<dbReference type="Proteomes" id="UP001168821">
    <property type="component" value="Unassembled WGS sequence"/>
</dbReference>
<sequence length="351" mass="37859">MACEVKEIDGSILEGGGQILRIALTLSVIRKIPVRIMKIRAGRSKPGLMEQHLKGIELLRDISNAKVKGASFGSTEVEFWPGNITGGSYEARVKTAGSISLLLQAALPCTLFANSNTTLRLHGGTNAEMAPQIDYTTEVFRPILEKFGATFDFDLIRRGYFPKGGGEVVINIEPIPKLDPIKIVDRGQITSVFGWSFVAGSLPIKLSHAMADSVGRELKRFCNNIKIERYKEDRNIAPDNCSGIIVVAETSTGCLLGGSALGKRGENSEETGRRAALDLAKSFEEGTCVDSHSQDQIIVFMALAQGPSSAKVGEITMHTKTAIFIAEKMTNAKFEIIPSGPSNIIQCSGSK</sequence>
<dbReference type="PANTHER" id="PTHR11096:SF0">
    <property type="entry name" value="RNA 3'-TERMINAL PHOSPHATE CYCLASE"/>
    <property type="match status" value="1"/>
</dbReference>
<dbReference type="EMBL" id="JALNTZ010000006">
    <property type="protein sequence ID" value="KAJ3648913.1"/>
    <property type="molecule type" value="Genomic_DNA"/>
</dbReference>
<dbReference type="GO" id="GO:0003963">
    <property type="term" value="F:RNA-3'-phosphate cyclase activity"/>
    <property type="evidence" value="ECO:0007669"/>
    <property type="project" value="UniProtKB-EC"/>
</dbReference>
<dbReference type="HAMAP" id="MF_00200">
    <property type="entry name" value="RTC"/>
    <property type="match status" value="1"/>
</dbReference>
<dbReference type="FunFam" id="3.30.360.20:FF:000002">
    <property type="entry name" value="RNA terminal phosphate cyclase-like 1"/>
    <property type="match status" value="1"/>
</dbReference>
<keyword evidence="10" id="KW-0067">ATP-binding</keyword>
<dbReference type="Pfam" id="PF05189">
    <property type="entry name" value="RTC_insert"/>
    <property type="match status" value="1"/>
</dbReference>
<dbReference type="InterPro" id="IPR020719">
    <property type="entry name" value="RNA3'_term_phos_cycl-like_CS"/>
</dbReference>
<reference evidence="13" key="1">
    <citation type="journal article" date="2023" name="G3 (Bethesda)">
        <title>Whole genome assemblies of Zophobas morio and Tenebrio molitor.</title>
        <authorList>
            <person name="Kaur S."/>
            <person name="Stinson S.A."/>
            <person name="diCenzo G.C."/>
        </authorList>
    </citation>
    <scope>NUCLEOTIDE SEQUENCE</scope>
    <source>
        <strain evidence="13">QUZm001</strain>
    </source>
</reference>
<dbReference type="Gene3D" id="3.30.360.20">
    <property type="entry name" value="RNA 3'-terminal phosphate cyclase, insert domain"/>
    <property type="match status" value="1"/>
</dbReference>
<dbReference type="SUPFAM" id="SSF55205">
    <property type="entry name" value="EPT/RTPC-like"/>
    <property type="match status" value="2"/>
</dbReference>
<keyword evidence="5 10" id="KW-0547">Nucleotide-binding</keyword>
<dbReference type="PIRSF" id="PIRSF005378">
    <property type="entry name" value="RNA3'_term_phos_cycl_euk"/>
    <property type="match status" value="1"/>
</dbReference>
<dbReference type="GO" id="GO:0005634">
    <property type="term" value="C:nucleus"/>
    <property type="evidence" value="ECO:0007669"/>
    <property type="project" value="TreeGrafter"/>
</dbReference>
<accession>A0AA38I1P5</accession>
<dbReference type="InterPro" id="IPR013791">
    <property type="entry name" value="RNA3'-term_phos_cycl_insert"/>
</dbReference>
<dbReference type="GO" id="GO:0005524">
    <property type="term" value="F:ATP binding"/>
    <property type="evidence" value="ECO:0007669"/>
    <property type="project" value="UniProtKB-KW"/>
</dbReference>
<dbReference type="GO" id="GO:0006396">
    <property type="term" value="P:RNA processing"/>
    <property type="evidence" value="ECO:0007669"/>
    <property type="project" value="InterPro"/>
</dbReference>
<dbReference type="NCBIfam" id="TIGR03399">
    <property type="entry name" value="RNA_3prim_cycl"/>
    <property type="match status" value="1"/>
</dbReference>
<feature type="domain" description="RNA 3'-terminal phosphate cyclase" evidence="11">
    <location>
        <begin position="13"/>
        <end position="336"/>
    </location>
</feature>
<gene>
    <name evidence="13" type="ORF">Zmor_020682</name>
</gene>
<dbReference type="InterPro" id="IPR037136">
    <property type="entry name" value="RNA3'_phos_cyclase_dom_sf"/>
</dbReference>
<evidence type="ECO:0000256" key="6">
    <source>
        <dbReference type="ARBA" id="ARBA00024481"/>
    </source>
</evidence>
<keyword evidence="4" id="KW-0436">Ligase</keyword>
<dbReference type="Gene3D" id="3.65.10.20">
    <property type="entry name" value="RNA 3'-terminal phosphate cyclase domain"/>
    <property type="match status" value="1"/>
</dbReference>
<dbReference type="InterPro" id="IPR023797">
    <property type="entry name" value="RNA3'_phos_cyclase_dom"/>
</dbReference>
<dbReference type="InterPro" id="IPR000228">
    <property type="entry name" value="RNA3'_term_phos_cyc"/>
</dbReference>
<keyword evidence="14" id="KW-1185">Reference proteome</keyword>
<organism evidence="13 14">
    <name type="scientific">Zophobas morio</name>
    <dbReference type="NCBI Taxonomy" id="2755281"/>
    <lineage>
        <taxon>Eukaryota</taxon>
        <taxon>Metazoa</taxon>
        <taxon>Ecdysozoa</taxon>
        <taxon>Arthropoda</taxon>
        <taxon>Hexapoda</taxon>
        <taxon>Insecta</taxon>
        <taxon>Pterygota</taxon>
        <taxon>Neoptera</taxon>
        <taxon>Endopterygota</taxon>
        <taxon>Coleoptera</taxon>
        <taxon>Polyphaga</taxon>
        <taxon>Cucujiformia</taxon>
        <taxon>Tenebrionidae</taxon>
        <taxon>Zophobas</taxon>
    </lineage>
</organism>
<evidence type="ECO:0000256" key="3">
    <source>
        <dbReference type="ARBA" id="ARBA00021428"/>
    </source>
</evidence>
<dbReference type="SUPFAM" id="SSF52913">
    <property type="entry name" value="RNA 3'-terminal phosphate cyclase, RPTC, insert domain"/>
    <property type="match status" value="1"/>
</dbReference>
<protein>
    <recommendedName>
        <fullName evidence="3">RNA 3'-terminal phosphate cyclase</fullName>
        <ecNumber evidence="2">6.5.1.4</ecNumber>
    </recommendedName>
    <alternativeName>
        <fullName evidence="7">RNA terminal phosphate cyclase domain-containing protein 1</fullName>
    </alternativeName>
</protein>
<dbReference type="InterPro" id="IPR013792">
    <property type="entry name" value="RNA3'P_cycl/enolpyr_Trfase_a/b"/>
</dbReference>
<proteinExistence type="inferred from homology"/>
<feature type="active site" description="Tele-AMP-histidine intermediate" evidence="9">
    <location>
        <position position="318"/>
    </location>
</feature>
<evidence type="ECO:0000313" key="13">
    <source>
        <dbReference type="EMBL" id="KAJ3648913.1"/>
    </source>
</evidence>
<evidence type="ECO:0000259" key="12">
    <source>
        <dbReference type="Pfam" id="PF05189"/>
    </source>
</evidence>
<evidence type="ECO:0000313" key="14">
    <source>
        <dbReference type="Proteomes" id="UP001168821"/>
    </source>
</evidence>
<evidence type="ECO:0000259" key="11">
    <source>
        <dbReference type="Pfam" id="PF01137"/>
    </source>
</evidence>
<evidence type="ECO:0000256" key="7">
    <source>
        <dbReference type="ARBA" id="ARBA00032543"/>
    </source>
</evidence>
<comment type="function">
    <text evidence="8">Catalyzes the conversion of 3'-phosphate to a 2',3'-cyclic phosphodiester at the end of RNA. The mechanism of action of the enzyme occurs in 3 steps: (A) adenylation of the enzyme by ATP; (B) transfer of adenylate to an RNA-N3'P to produce RNA-N3'PP5'A; (C) and attack of the adjacent 2'-hydroxyl on the 3'-phosphorus in the diester linkage to produce the cyclic end product. Likely functions in some aspects of cellular RNA processing. Function plays an important role in regulating axon regeneration by inhibiting central nervous system (CNS) axon regeneration following optic nerve injury.</text>
</comment>
<evidence type="ECO:0000256" key="9">
    <source>
        <dbReference type="PIRSR" id="PIRSR005378-1"/>
    </source>
</evidence>
<evidence type="ECO:0000256" key="2">
    <source>
        <dbReference type="ARBA" id="ARBA00012725"/>
    </source>
</evidence>
<evidence type="ECO:0000256" key="10">
    <source>
        <dbReference type="PIRSR" id="PIRSR005378-2"/>
    </source>
</evidence>
<name>A0AA38I1P5_9CUCU</name>
<evidence type="ECO:0000256" key="8">
    <source>
        <dbReference type="ARBA" id="ARBA00045867"/>
    </source>
</evidence>
<evidence type="ECO:0000256" key="4">
    <source>
        <dbReference type="ARBA" id="ARBA00022598"/>
    </source>
</evidence>
<dbReference type="Pfam" id="PF01137">
    <property type="entry name" value="RTC"/>
    <property type="match status" value="1"/>
</dbReference>
<feature type="binding site" evidence="10">
    <location>
        <position position="104"/>
    </location>
    <ligand>
        <name>ATP</name>
        <dbReference type="ChEBI" id="CHEBI:30616"/>
    </ligand>
</feature>
<comment type="similarity">
    <text evidence="1">Belongs to the RNA 3'-terminal cyclase family. Type 1 subfamily.</text>
</comment>
<dbReference type="PANTHER" id="PTHR11096">
    <property type="entry name" value="RNA 3' TERMINAL PHOSPHATE CYCLASE"/>
    <property type="match status" value="1"/>
</dbReference>
<feature type="binding site" evidence="10">
    <location>
        <begin position="292"/>
        <end position="296"/>
    </location>
    <ligand>
        <name>ATP</name>
        <dbReference type="ChEBI" id="CHEBI:30616"/>
    </ligand>
</feature>
<evidence type="ECO:0000256" key="5">
    <source>
        <dbReference type="ARBA" id="ARBA00022741"/>
    </source>
</evidence>
<comment type="caution">
    <text evidence="13">The sequence shown here is derived from an EMBL/GenBank/DDBJ whole genome shotgun (WGS) entry which is preliminary data.</text>
</comment>